<evidence type="ECO:0000313" key="4">
    <source>
        <dbReference type="Proteomes" id="UP000183994"/>
    </source>
</evidence>
<keyword evidence="4" id="KW-1185">Reference proteome</keyword>
<organism evidence="3 4">
    <name type="scientific">Desulfatibacillum alkenivorans DSM 16219</name>
    <dbReference type="NCBI Taxonomy" id="1121393"/>
    <lineage>
        <taxon>Bacteria</taxon>
        <taxon>Pseudomonadati</taxon>
        <taxon>Thermodesulfobacteriota</taxon>
        <taxon>Desulfobacteria</taxon>
        <taxon>Desulfobacterales</taxon>
        <taxon>Desulfatibacillaceae</taxon>
        <taxon>Desulfatibacillum</taxon>
    </lineage>
</organism>
<dbReference type="OrthoDB" id="1123500at2"/>
<keyword evidence="1" id="KW-0472">Membrane</keyword>
<keyword evidence="1" id="KW-0812">Transmembrane</keyword>
<sequence>MKTKRLTFSLTILAASLFHGCGYGRMGRPMDGYGHMMDYNGYGGMFMWLIFLVAAAVIAYLVIDRNKKTGGSTGPSQESPMEILKRRYANGEISREEFDRIKKEIEN</sequence>
<name>A0A1M6UZE7_9BACT</name>
<dbReference type="Pfam" id="PF09851">
    <property type="entry name" value="SHOCT"/>
    <property type="match status" value="1"/>
</dbReference>
<dbReference type="InterPro" id="IPR018649">
    <property type="entry name" value="SHOCT"/>
</dbReference>
<dbReference type="AlphaFoldDB" id="A0A1M6UZE7"/>
<dbReference type="RefSeq" id="WP_083611187.1">
    <property type="nucleotide sequence ID" value="NZ_FQZU01000032.1"/>
</dbReference>
<evidence type="ECO:0000256" key="1">
    <source>
        <dbReference type="SAM" id="Phobius"/>
    </source>
</evidence>
<reference evidence="4" key="1">
    <citation type="submission" date="2016-11" db="EMBL/GenBank/DDBJ databases">
        <authorList>
            <person name="Varghese N."/>
            <person name="Submissions S."/>
        </authorList>
    </citation>
    <scope>NUCLEOTIDE SEQUENCE [LARGE SCALE GENOMIC DNA]</scope>
    <source>
        <strain evidence="4">DSM 16219</strain>
    </source>
</reference>
<feature type="transmembrane region" description="Helical" evidence="1">
    <location>
        <begin position="44"/>
        <end position="63"/>
    </location>
</feature>
<evidence type="ECO:0000259" key="2">
    <source>
        <dbReference type="Pfam" id="PF09851"/>
    </source>
</evidence>
<evidence type="ECO:0000313" key="3">
    <source>
        <dbReference type="EMBL" id="SHK74524.1"/>
    </source>
</evidence>
<proteinExistence type="predicted"/>
<dbReference type="Proteomes" id="UP000183994">
    <property type="component" value="Unassembled WGS sequence"/>
</dbReference>
<accession>A0A1M6UZE7</accession>
<dbReference type="STRING" id="1121393.SAMN02745216_04017"/>
<feature type="domain" description="SHOCT" evidence="2">
    <location>
        <begin position="80"/>
        <end position="105"/>
    </location>
</feature>
<protein>
    <submittedName>
        <fullName evidence="3">Putative membrane protein</fullName>
    </submittedName>
</protein>
<gene>
    <name evidence="3" type="ORF">SAMN02745216_04017</name>
</gene>
<dbReference type="EMBL" id="FQZU01000032">
    <property type="protein sequence ID" value="SHK74524.1"/>
    <property type="molecule type" value="Genomic_DNA"/>
</dbReference>
<keyword evidence="1" id="KW-1133">Transmembrane helix</keyword>